<dbReference type="Proteomes" id="UP000316426">
    <property type="component" value="Chromosome"/>
</dbReference>
<dbReference type="EMBL" id="CP036349">
    <property type="protein sequence ID" value="QDV75797.1"/>
    <property type="molecule type" value="Genomic_DNA"/>
</dbReference>
<accession>A0A518KDD8</accession>
<reference evidence="1 2" key="1">
    <citation type="submission" date="2019-02" db="EMBL/GenBank/DDBJ databases">
        <title>Deep-cultivation of Planctomycetes and their phenomic and genomic characterization uncovers novel biology.</title>
        <authorList>
            <person name="Wiegand S."/>
            <person name="Jogler M."/>
            <person name="Boedeker C."/>
            <person name="Pinto D."/>
            <person name="Vollmers J."/>
            <person name="Rivas-Marin E."/>
            <person name="Kohn T."/>
            <person name="Peeters S.H."/>
            <person name="Heuer A."/>
            <person name="Rast P."/>
            <person name="Oberbeckmann S."/>
            <person name="Bunk B."/>
            <person name="Jeske O."/>
            <person name="Meyerdierks A."/>
            <person name="Storesund J.E."/>
            <person name="Kallscheuer N."/>
            <person name="Luecker S."/>
            <person name="Lage O.M."/>
            <person name="Pohl T."/>
            <person name="Merkel B.J."/>
            <person name="Hornburger P."/>
            <person name="Mueller R.-W."/>
            <person name="Bruemmer F."/>
            <person name="Labrenz M."/>
            <person name="Spormann A.M."/>
            <person name="Op den Camp H."/>
            <person name="Overmann J."/>
            <person name="Amann R."/>
            <person name="Jetten M.S.M."/>
            <person name="Mascher T."/>
            <person name="Medema M.H."/>
            <person name="Devos D.P."/>
            <person name="Kaster A.-K."/>
            <person name="Ovreas L."/>
            <person name="Rohde M."/>
            <person name="Galperin M.Y."/>
            <person name="Jogler C."/>
        </authorList>
    </citation>
    <scope>NUCLEOTIDE SEQUENCE [LARGE SCALE GENOMIC DNA]</scope>
    <source>
        <strain evidence="1 2">Spa11</strain>
    </source>
</reference>
<protein>
    <submittedName>
        <fullName evidence="1">Uncharacterized protein</fullName>
    </submittedName>
</protein>
<evidence type="ECO:0000313" key="1">
    <source>
        <dbReference type="EMBL" id="QDV75797.1"/>
    </source>
</evidence>
<keyword evidence="2" id="KW-1185">Reference proteome</keyword>
<proteinExistence type="predicted"/>
<gene>
    <name evidence="1" type="ORF">Spa11_40200</name>
</gene>
<dbReference type="RefSeq" id="WP_145115764.1">
    <property type="nucleotide sequence ID" value="NZ_CP036349.1"/>
</dbReference>
<evidence type="ECO:0000313" key="2">
    <source>
        <dbReference type="Proteomes" id="UP000316426"/>
    </source>
</evidence>
<dbReference type="KEGG" id="bmei:Spa11_40200"/>
<organism evidence="1 2">
    <name type="scientific">Botrimarina mediterranea</name>
    <dbReference type="NCBI Taxonomy" id="2528022"/>
    <lineage>
        <taxon>Bacteria</taxon>
        <taxon>Pseudomonadati</taxon>
        <taxon>Planctomycetota</taxon>
        <taxon>Planctomycetia</taxon>
        <taxon>Pirellulales</taxon>
        <taxon>Lacipirellulaceae</taxon>
        <taxon>Botrimarina</taxon>
    </lineage>
</organism>
<sequence>MTAPRDPRPAAFGYLLVVEDDLHGYTGGLLVVCDRGRPLEFHCTEPVQPSRAQQILFGPTLRDFVCGEQIGGALIGKCKLPLSVLLVLDEPTAGAGRAAGVETIILNDETPINASLPESLAALADAIDPAEPFDRVREAIREAQRLVTGGDERAAA</sequence>
<dbReference type="AlphaFoldDB" id="A0A518KDD8"/>
<name>A0A518KDD8_9BACT</name>